<sequence>MQVAGRDCHVATVCDDDKKNWRVWVMTGSISRRHLLGAAGLAGLGWGIGTPASVLAAEAAPKRGGVLMIGQDENPIGLDPHKTAAFSTSNIVEHIYGCLLRWDVTSTRVEPDLATAWENPDPRTFIFHLREGVKFHNGDELTSEDVKFTFQRLVDPATRSPWKSIFSVISAIETPDARTVIFRLEHPFAPFLNYLATVRYTAIVSAADVKQRGDLVKGGVGTGPFMLEEFKPDSLVRLKRNPFYYEPGLPYLDGLDLRIIPDEGSRMAALRSGSVHLTWLSSPDSAMQMRAASNIVSPDPVSFSRLLLLEFDQRRPPFSDVRVRRAFSQAINRELLLKVIWRGRAALSAALPPAQAPFSFASNEVLGLPYLKEDVAAAKALMAEAGLSSGFETIFAVSPANYGDVQIAQIIQQQVARIGIRIKIVQKEWGNLVADFQSTESPISMAGLVWGPDPDTNISIRLDSKSPVNPGKTADPVLDGMLLEARQTYDVSRRAEIYRSVQQRVAEMAYVITPCAVAIRWEMWANTLRGYQTIPSAQRVYLRQAWLE</sequence>
<dbReference type="Pfam" id="PF00496">
    <property type="entry name" value="SBP_bac_5"/>
    <property type="match status" value="1"/>
</dbReference>
<comment type="subcellular location">
    <subcellularLocation>
        <location evidence="1">Periplasm</location>
    </subcellularLocation>
</comment>
<dbReference type="PANTHER" id="PTHR30290">
    <property type="entry name" value="PERIPLASMIC BINDING COMPONENT OF ABC TRANSPORTER"/>
    <property type="match status" value="1"/>
</dbReference>
<protein>
    <recommendedName>
        <fullName evidence="5">Solute-binding protein family 5 domain-containing protein</fullName>
    </recommendedName>
</protein>
<dbReference type="PANTHER" id="PTHR30290:SF9">
    <property type="entry name" value="OLIGOPEPTIDE-BINDING PROTEIN APPA"/>
    <property type="match status" value="1"/>
</dbReference>
<dbReference type="EMBL" id="LLYB01000034">
    <property type="protein sequence ID" value="KRR27804.1"/>
    <property type="molecule type" value="Genomic_DNA"/>
</dbReference>
<evidence type="ECO:0000256" key="2">
    <source>
        <dbReference type="ARBA" id="ARBA00005695"/>
    </source>
</evidence>
<dbReference type="SUPFAM" id="SSF53850">
    <property type="entry name" value="Periplasmic binding protein-like II"/>
    <property type="match status" value="1"/>
</dbReference>
<evidence type="ECO:0000256" key="4">
    <source>
        <dbReference type="ARBA" id="ARBA00022729"/>
    </source>
</evidence>
<dbReference type="CDD" id="cd00995">
    <property type="entry name" value="PBP2_NikA_DppA_OppA_like"/>
    <property type="match status" value="1"/>
</dbReference>
<evidence type="ECO:0000259" key="5">
    <source>
        <dbReference type="Pfam" id="PF00496"/>
    </source>
</evidence>
<dbReference type="PROSITE" id="PS01040">
    <property type="entry name" value="SBP_BACTERIAL_5"/>
    <property type="match status" value="1"/>
</dbReference>
<dbReference type="Proteomes" id="UP000051660">
    <property type="component" value="Unassembled WGS sequence"/>
</dbReference>
<dbReference type="InterPro" id="IPR023765">
    <property type="entry name" value="SBP_5_CS"/>
</dbReference>
<evidence type="ECO:0000313" key="7">
    <source>
        <dbReference type="Proteomes" id="UP000051660"/>
    </source>
</evidence>
<dbReference type="PROSITE" id="PS51318">
    <property type="entry name" value="TAT"/>
    <property type="match status" value="1"/>
</dbReference>
<proteinExistence type="inferred from homology"/>
<accession>A0A0R3N707</accession>
<dbReference type="GO" id="GO:1904680">
    <property type="term" value="F:peptide transmembrane transporter activity"/>
    <property type="evidence" value="ECO:0007669"/>
    <property type="project" value="TreeGrafter"/>
</dbReference>
<comment type="caution">
    <text evidence="6">The sequence shown here is derived from an EMBL/GenBank/DDBJ whole genome shotgun (WGS) entry which is preliminary data.</text>
</comment>
<dbReference type="InterPro" id="IPR030678">
    <property type="entry name" value="Peptide/Ni-bd"/>
</dbReference>
<reference evidence="6 7" key="1">
    <citation type="submission" date="2014-03" db="EMBL/GenBank/DDBJ databases">
        <title>Bradyrhizobium valentinum sp. nov., isolated from effective nodules of Lupinus mariae-josephae, a lupine endemic of basic-lime soils in Eastern Spain.</title>
        <authorList>
            <person name="Duran D."/>
            <person name="Rey L."/>
            <person name="Navarro A."/>
            <person name="Busquets A."/>
            <person name="Imperial J."/>
            <person name="Ruiz-Argueso T."/>
        </authorList>
    </citation>
    <scope>NUCLEOTIDE SEQUENCE [LARGE SCALE GENOMIC DNA]</scope>
    <source>
        <strain evidence="6 7">CCBAU 23086</strain>
    </source>
</reference>
<dbReference type="Gene3D" id="3.10.105.10">
    <property type="entry name" value="Dipeptide-binding Protein, Domain 3"/>
    <property type="match status" value="1"/>
</dbReference>
<dbReference type="Gene3D" id="3.90.76.10">
    <property type="entry name" value="Dipeptide-binding Protein, Domain 1"/>
    <property type="match status" value="1"/>
</dbReference>
<dbReference type="PIRSF" id="PIRSF002741">
    <property type="entry name" value="MppA"/>
    <property type="match status" value="1"/>
</dbReference>
<gene>
    <name evidence="6" type="ORF">CQ14_08105</name>
</gene>
<comment type="similarity">
    <text evidence="2">Belongs to the bacterial solute-binding protein 5 family.</text>
</comment>
<dbReference type="GO" id="GO:0030288">
    <property type="term" value="C:outer membrane-bounded periplasmic space"/>
    <property type="evidence" value="ECO:0007669"/>
    <property type="project" value="UniProtKB-ARBA"/>
</dbReference>
<dbReference type="GO" id="GO:0015833">
    <property type="term" value="P:peptide transport"/>
    <property type="evidence" value="ECO:0007669"/>
    <property type="project" value="TreeGrafter"/>
</dbReference>
<name>A0A0R3N707_9BRAD</name>
<evidence type="ECO:0000313" key="6">
    <source>
        <dbReference type="EMBL" id="KRR27804.1"/>
    </source>
</evidence>
<evidence type="ECO:0000256" key="3">
    <source>
        <dbReference type="ARBA" id="ARBA00022448"/>
    </source>
</evidence>
<dbReference type="GO" id="GO:0043190">
    <property type="term" value="C:ATP-binding cassette (ABC) transporter complex"/>
    <property type="evidence" value="ECO:0007669"/>
    <property type="project" value="InterPro"/>
</dbReference>
<feature type="domain" description="Solute-binding protein family 5" evidence="5">
    <location>
        <begin position="109"/>
        <end position="460"/>
    </location>
</feature>
<keyword evidence="3" id="KW-0813">Transport</keyword>
<organism evidence="6 7">
    <name type="scientific">Bradyrhizobium lablabi</name>
    <dbReference type="NCBI Taxonomy" id="722472"/>
    <lineage>
        <taxon>Bacteria</taxon>
        <taxon>Pseudomonadati</taxon>
        <taxon>Pseudomonadota</taxon>
        <taxon>Alphaproteobacteria</taxon>
        <taxon>Hyphomicrobiales</taxon>
        <taxon>Nitrobacteraceae</taxon>
        <taxon>Bradyrhizobium</taxon>
    </lineage>
</organism>
<evidence type="ECO:0000256" key="1">
    <source>
        <dbReference type="ARBA" id="ARBA00004418"/>
    </source>
</evidence>
<dbReference type="InterPro" id="IPR006311">
    <property type="entry name" value="TAT_signal"/>
</dbReference>
<dbReference type="InterPro" id="IPR000914">
    <property type="entry name" value="SBP_5_dom"/>
</dbReference>
<dbReference type="Gene3D" id="3.40.190.10">
    <property type="entry name" value="Periplasmic binding protein-like II"/>
    <property type="match status" value="1"/>
</dbReference>
<keyword evidence="4" id="KW-0732">Signal</keyword>
<dbReference type="AlphaFoldDB" id="A0A0R3N707"/>
<dbReference type="InterPro" id="IPR039424">
    <property type="entry name" value="SBP_5"/>
</dbReference>